<dbReference type="AlphaFoldDB" id="A0A329MLK4"/>
<dbReference type="Proteomes" id="UP000250369">
    <property type="component" value="Unassembled WGS sequence"/>
</dbReference>
<accession>A0A329MLK4</accession>
<organism evidence="1 2">
    <name type="scientific">Paenibacillus contaminans</name>
    <dbReference type="NCBI Taxonomy" id="450362"/>
    <lineage>
        <taxon>Bacteria</taxon>
        <taxon>Bacillati</taxon>
        <taxon>Bacillota</taxon>
        <taxon>Bacilli</taxon>
        <taxon>Bacillales</taxon>
        <taxon>Paenibacillaceae</taxon>
        <taxon>Paenibacillus</taxon>
    </lineage>
</organism>
<name>A0A329MLK4_9BACL</name>
<gene>
    <name evidence="1" type="ORF">DQG23_23770</name>
</gene>
<evidence type="ECO:0000313" key="2">
    <source>
        <dbReference type="Proteomes" id="UP000250369"/>
    </source>
</evidence>
<proteinExistence type="predicted"/>
<comment type="caution">
    <text evidence="1">The sequence shown here is derived from an EMBL/GenBank/DDBJ whole genome shotgun (WGS) entry which is preliminary data.</text>
</comment>
<sequence>MKFSCVELHNKRNHFEVDESEIDFVKYEVYNGRSKERILHLKSGMKCKLTISKEDIEQEGLFEAKKAYLDKLVRS</sequence>
<dbReference type="EMBL" id="QMFB01000015">
    <property type="protein sequence ID" value="RAV18757.1"/>
    <property type="molecule type" value="Genomic_DNA"/>
</dbReference>
<reference evidence="1 2" key="1">
    <citation type="journal article" date="2009" name="Int. J. Syst. Evol. Microbiol.">
        <title>Paenibacillus contaminans sp. nov., isolated from a contaminated laboratory plate.</title>
        <authorList>
            <person name="Chou J.H."/>
            <person name="Lee J.H."/>
            <person name="Lin M.C."/>
            <person name="Chang P.S."/>
            <person name="Arun A.B."/>
            <person name="Young C.C."/>
            <person name="Chen W.M."/>
        </authorList>
    </citation>
    <scope>NUCLEOTIDE SEQUENCE [LARGE SCALE GENOMIC DNA]</scope>
    <source>
        <strain evidence="1 2">CKOBP-6</strain>
    </source>
</reference>
<protein>
    <submittedName>
        <fullName evidence="1">Uncharacterized protein</fullName>
    </submittedName>
</protein>
<keyword evidence="2" id="KW-1185">Reference proteome</keyword>
<evidence type="ECO:0000313" key="1">
    <source>
        <dbReference type="EMBL" id="RAV18757.1"/>
    </source>
</evidence>
<dbReference type="RefSeq" id="WP_113033375.1">
    <property type="nucleotide sequence ID" value="NZ_QMFB01000015.1"/>
</dbReference>